<evidence type="ECO:0000313" key="3">
    <source>
        <dbReference type="EMBL" id="KIO26960.1"/>
    </source>
</evidence>
<feature type="compositionally biased region" description="Low complexity" evidence="1">
    <location>
        <begin position="1"/>
        <end position="15"/>
    </location>
</feature>
<proteinExistence type="predicted"/>
<dbReference type="Gene3D" id="1.10.510.10">
    <property type="entry name" value="Transferase(Phosphotransferase) domain 1"/>
    <property type="match status" value="1"/>
</dbReference>
<name>A0A0C3Q9Z3_9AGAM</name>
<dbReference type="InterPro" id="IPR000719">
    <property type="entry name" value="Prot_kinase_dom"/>
</dbReference>
<protein>
    <recommendedName>
        <fullName evidence="2">Protein kinase domain-containing protein</fullName>
    </recommendedName>
</protein>
<dbReference type="HOGENOM" id="CLU_816822_0_0_1"/>
<dbReference type="GO" id="GO:0005524">
    <property type="term" value="F:ATP binding"/>
    <property type="evidence" value="ECO:0007669"/>
    <property type="project" value="InterPro"/>
</dbReference>
<dbReference type="PROSITE" id="PS50011">
    <property type="entry name" value="PROTEIN_KINASE_DOM"/>
    <property type="match status" value="1"/>
</dbReference>
<dbReference type="InterPro" id="IPR011009">
    <property type="entry name" value="Kinase-like_dom_sf"/>
</dbReference>
<accession>A0A0C3Q9Z3</accession>
<gene>
    <name evidence="3" type="ORF">M407DRAFT_23785</name>
</gene>
<dbReference type="EMBL" id="KN823016">
    <property type="protein sequence ID" value="KIO26960.1"/>
    <property type="molecule type" value="Genomic_DNA"/>
</dbReference>
<organism evidence="3 4">
    <name type="scientific">Tulasnella calospora MUT 4182</name>
    <dbReference type="NCBI Taxonomy" id="1051891"/>
    <lineage>
        <taxon>Eukaryota</taxon>
        <taxon>Fungi</taxon>
        <taxon>Dikarya</taxon>
        <taxon>Basidiomycota</taxon>
        <taxon>Agaricomycotina</taxon>
        <taxon>Agaricomycetes</taxon>
        <taxon>Cantharellales</taxon>
        <taxon>Tulasnellaceae</taxon>
        <taxon>Tulasnella</taxon>
    </lineage>
</organism>
<sequence>MSSSGSISTSFTGGIPVAMASSVDSSTMKRKNADGLNGRGQEPSVGEDSDQPEPKRSKVSPKAVASGLGIGLKQIKFPSYVQADCGTERAILMTISSEKAPELRVAAKILCNGGTVNRSTFSEALATELSMLAQLSHPNVGKLAGFEEDPQNGSIWGFLYWESNGNLCEFLATGPWNLPERVSLIKDLLAGLKYLHTREPPICHGNFKSRNVLVNSSSRAVVTDFVSARLLRQSSKVERRHVDGEIMVLKQLGSHTECTDLHQLSISYCGTRLSLVALGDYVRWEAPEVIFGMQPNLPCDLWATGWICCEVSAIVRPLDTPNLRTKSPQPLDYDEQTSIP</sequence>
<dbReference type="AlphaFoldDB" id="A0A0C3Q9Z3"/>
<evidence type="ECO:0000256" key="1">
    <source>
        <dbReference type="SAM" id="MobiDB-lite"/>
    </source>
</evidence>
<feature type="region of interest" description="Disordered" evidence="1">
    <location>
        <begin position="1"/>
        <end position="62"/>
    </location>
</feature>
<dbReference type="GO" id="GO:0004674">
    <property type="term" value="F:protein serine/threonine kinase activity"/>
    <property type="evidence" value="ECO:0007669"/>
    <property type="project" value="TreeGrafter"/>
</dbReference>
<dbReference type="Proteomes" id="UP000054248">
    <property type="component" value="Unassembled WGS sequence"/>
</dbReference>
<evidence type="ECO:0000313" key="4">
    <source>
        <dbReference type="Proteomes" id="UP000054248"/>
    </source>
</evidence>
<reference evidence="4" key="2">
    <citation type="submission" date="2015-01" db="EMBL/GenBank/DDBJ databases">
        <title>Evolutionary Origins and Diversification of the Mycorrhizal Mutualists.</title>
        <authorList>
            <consortium name="DOE Joint Genome Institute"/>
            <consortium name="Mycorrhizal Genomics Consortium"/>
            <person name="Kohler A."/>
            <person name="Kuo A."/>
            <person name="Nagy L.G."/>
            <person name="Floudas D."/>
            <person name="Copeland A."/>
            <person name="Barry K.W."/>
            <person name="Cichocki N."/>
            <person name="Veneault-Fourrey C."/>
            <person name="LaButti K."/>
            <person name="Lindquist E.A."/>
            <person name="Lipzen A."/>
            <person name="Lundell T."/>
            <person name="Morin E."/>
            <person name="Murat C."/>
            <person name="Riley R."/>
            <person name="Ohm R."/>
            <person name="Sun H."/>
            <person name="Tunlid A."/>
            <person name="Henrissat B."/>
            <person name="Grigoriev I.V."/>
            <person name="Hibbett D.S."/>
            <person name="Martin F."/>
        </authorList>
    </citation>
    <scope>NUCLEOTIDE SEQUENCE [LARGE SCALE GENOMIC DNA]</scope>
    <source>
        <strain evidence="4">MUT 4182</strain>
    </source>
</reference>
<dbReference type="InterPro" id="IPR051681">
    <property type="entry name" value="Ser/Thr_Kinases-Pseudokinases"/>
</dbReference>
<dbReference type="InterPro" id="IPR001245">
    <property type="entry name" value="Ser-Thr/Tyr_kinase_cat_dom"/>
</dbReference>
<dbReference type="SMART" id="SM00220">
    <property type="entry name" value="S_TKc"/>
    <property type="match status" value="1"/>
</dbReference>
<dbReference type="SUPFAM" id="SSF56112">
    <property type="entry name" value="Protein kinase-like (PK-like)"/>
    <property type="match status" value="1"/>
</dbReference>
<feature type="domain" description="Protein kinase" evidence="2">
    <location>
        <begin position="77"/>
        <end position="340"/>
    </location>
</feature>
<evidence type="ECO:0000259" key="2">
    <source>
        <dbReference type="PROSITE" id="PS50011"/>
    </source>
</evidence>
<dbReference type="Pfam" id="PF07714">
    <property type="entry name" value="PK_Tyr_Ser-Thr"/>
    <property type="match status" value="1"/>
</dbReference>
<reference evidence="3 4" key="1">
    <citation type="submission" date="2014-04" db="EMBL/GenBank/DDBJ databases">
        <authorList>
            <consortium name="DOE Joint Genome Institute"/>
            <person name="Kuo A."/>
            <person name="Girlanda M."/>
            <person name="Perotto S."/>
            <person name="Kohler A."/>
            <person name="Nagy L.G."/>
            <person name="Floudas D."/>
            <person name="Copeland A."/>
            <person name="Barry K.W."/>
            <person name="Cichocki N."/>
            <person name="Veneault-Fourrey C."/>
            <person name="LaButti K."/>
            <person name="Lindquist E.A."/>
            <person name="Lipzen A."/>
            <person name="Lundell T."/>
            <person name="Morin E."/>
            <person name="Murat C."/>
            <person name="Sun H."/>
            <person name="Tunlid A."/>
            <person name="Henrissat B."/>
            <person name="Grigoriev I.V."/>
            <person name="Hibbett D.S."/>
            <person name="Martin F."/>
            <person name="Nordberg H.P."/>
            <person name="Cantor M.N."/>
            <person name="Hua S.X."/>
        </authorList>
    </citation>
    <scope>NUCLEOTIDE SEQUENCE [LARGE SCALE GENOMIC DNA]</scope>
    <source>
        <strain evidence="3 4">MUT 4182</strain>
    </source>
</reference>
<dbReference type="PANTHER" id="PTHR44329">
    <property type="entry name" value="SERINE/THREONINE-PROTEIN KINASE TNNI3K-RELATED"/>
    <property type="match status" value="1"/>
</dbReference>
<keyword evidence="4" id="KW-1185">Reference proteome</keyword>
<dbReference type="OrthoDB" id="3248549at2759"/>